<dbReference type="EMBL" id="CADIKG010000012">
    <property type="protein sequence ID" value="CAB3762837.1"/>
    <property type="molecule type" value="Genomic_DNA"/>
</dbReference>
<evidence type="ECO:0000256" key="4">
    <source>
        <dbReference type="ARBA" id="ARBA00022840"/>
    </source>
</evidence>
<feature type="domain" description="UvrD-like helicase ATP-binding" evidence="6">
    <location>
        <begin position="11"/>
        <end position="280"/>
    </location>
</feature>
<dbReference type="Proteomes" id="UP000193146">
    <property type="component" value="Unassembled WGS sequence"/>
</dbReference>
<dbReference type="InterPro" id="IPR027417">
    <property type="entry name" value="P-loop_NTPase"/>
</dbReference>
<proteinExistence type="predicted"/>
<evidence type="ECO:0000313" key="10">
    <source>
        <dbReference type="Proteomes" id="UP000494135"/>
    </source>
</evidence>
<dbReference type="PANTHER" id="PTHR11070:SF3">
    <property type="entry name" value="DNA 3'-5' HELICASE"/>
    <property type="match status" value="1"/>
</dbReference>
<dbReference type="PROSITE" id="PS51198">
    <property type="entry name" value="UVRD_HELICASE_ATP_BIND"/>
    <property type="match status" value="1"/>
</dbReference>
<dbReference type="OrthoDB" id="384988at2"/>
<dbReference type="EMBL" id="NBYX01000013">
    <property type="protein sequence ID" value="ORT83446.1"/>
    <property type="molecule type" value="Genomic_DNA"/>
</dbReference>
<evidence type="ECO:0000313" key="9">
    <source>
        <dbReference type="Proteomes" id="UP000193146"/>
    </source>
</evidence>
<organism evidence="8 9">
    <name type="scientific">Burkholderia puraquae</name>
    <dbReference type="NCBI Taxonomy" id="1904757"/>
    <lineage>
        <taxon>Bacteria</taxon>
        <taxon>Pseudomonadati</taxon>
        <taxon>Pseudomonadota</taxon>
        <taxon>Betaproteobacteria</taxon>
        <taxon>Burkholderiales</taxon>
        <taxon>Burkholderiaceae</taxon>
        <taxon>Burkholderia</taxon>
        <taxon>Burkholderia cepacia complex</taxon>
    </lineage>
</organism>
<dbReference type="Pfam" id="PF13245">
    <property type="entry name" value="AAA_19"/>
    <property type="match status" value="1"/>
</dbReference>
<evidence type="ECO:0000256" key="3">
    <source>
        <dbReference type="ARBA" id="ARBA00022806"/>
    </source>
</evidence>
<dbReference type="GO" id="GO:0005829">
    <property type="term" value="C:cytosol"/>
    <property type="evidence" value="ECO:0007669"/>
    <property type="project" value="TreeGrafter"/>
</dbReference>
<dbReference type="GO" id="GO:0005524">
    <property type="term" value="F:ATP binding"/>
    <property type="evidence" value="ECO:0007669"/>
    <property type="project" value="UniProtKB-UniRule"/>
</dbReference>
<feature type="binding site" evidence="5">
    <location>
        <begin position="32"/>
        <end position="39"/>
    </location>
    <ligand>
        <name>ATP</name>
        <dbReference type="ChEBI" id="CHEBI:30616"/>
    </ligand>
</feature>
<dbReference type="GO" id="GO:0003677">
    <property type="term" value="F:DNA binding"/>
    <property type="evidence" value="ECO:0007669"/>
    <property type="project" value="InterPro"/>
</dbReference>
<dbReference type="GO" id="GO:0043138">
    <property type="term" value="F:3'-5' DNA helicase activity"/>
    <property type="evidence" value="ECO:0007669"/>
    <property type="project" value="TreeGrafter"/>
</dbReference>
<keyword evidence="9" id="KW-1185">Reference proteome</keyword>
<reference evidence="8 9" key="1">
    <citation type="submission" date="2017-04" db="EMBL/GenBank/DDBJ databases">
        <title>Burkholderia puraquae sp. nov., a novel Burkholderia cepacia complex species from hospital setting samples.</title>
        <authorList>
            <person name="Martina P."/>
            <person name="Leguizamon M."/>
            <person name="Prieto C."/>
            <person name="Sousa S."/>
            <person name="Montanaro P."/>
            <person name="Draghi W."/>
            <person name="Staembler M."/>
            <person name="Bettiol M."/>
            <person name="Figoli C."/>
            <person name="Palau J."/>
            <person name="Alvarez F."/>
            <person name="Benetti S."/>
            <person name="Anchat E."/>
            <person name="Vescina C."/>
            <person name="Ferreras J."/>
            <person name="Lasch P."/>
            <person name="Lagares A."/>
            <person name="Zorreguieta A."/>
            <person name="Yantorno O."/>
            <person name="Bosch A."/>
        </authorList>
    </citation>
    <scope>NUCLEOTIDE SEQUENCE [LARGE SCALE GENOMIC DNA]</scope>
    <source>
        <strain evidence="8 9">CAMPA 1040</strain>
    </source>
</reference>
<dbReference type="RefSeq" id="WP_085041380.1">
    <property type="nucleotide sequence ID" value="NZ_CADIKG010000012.1"/>
</dbReference>
<keyword evidence="3 5" id="KW-0347">Helicase</keyword>
<evidence type="ECO:0000256" key="5">
    <source>
        <dbReference type="PROSITE-ProRule" id="PRU00560"/>
    </source>
</evidence>
<dbReference type="Proteomes" id="UP000494135">
    <property type="component" value="Unassembled WGS sequence"/>
</dbReference>
<accession>A0A1X1PCQ7</accession>
<evidence type="ECO:0000259" key="6">
    <source>
        <dbReference type="PROSITE" id="PS51198"/>
    </source>
</evidence>
<evidence type="ECO:0000256" key="2">
    <source>
        <dbReference type="ARBA" id="ARBA00022801"/>
    </source>
</evidence>
<dbReference type="AlphaFoldDB" id="A0A1X1PCQ7"/>
<name>A0A1X1PCQ7_9BURK</name>
<gene>
    <name evidence="7" type="primary">rep_2</name>
    <name evidence="8" type="ORF">B7G54_24310</name>
    <name evidence="7" type="ORF">LMG29660_04586</name>
</gene>
<sequence>MTLRASQPDTPADLELRACLDERPQRSFVMVAGAGSGKTTSLVKALTHLAQTRRRELKMRGQRIACITYTEVATREISGDVGDDELFHVSTIHSFMWSVVRPFQIDLKTWVISRIHEQIAEAREHYNRPRTRPATRQRLEREVARHERHLEEVAHRTHFSYGAGRDFARGVLGHPDVIAVAVELIEQSQLLRDLIASHYPVLFVDESQDTRADVVAAFRLIAETTPLEFCLGFFGDPMQKIYADGAGAIDAPATWSQITKPENFRCPQQVLRIVNGIRRAGDGLEQTRGRMTRVDDVLIPVAGTARLFLLLADERRSAKLSRVREWLRRTNNDELWVSEDRAADVRTLVVVHRMAASRLNFPNLYAALNDNSPQNFKEGLKDGSAWPLRPFLTYLLPLAMAVRDRRDFDAMTLLRSQCLLLSSVGLAGNDAPEVLRNLRAATEGLTTLMYSNDATLRIALIFASNTGVLQLDEAWSKYLDDDAEALAADDDPEVPSIIAFLNCQVSELRGYRHYLEDLSPFATQQGVKGAEFERVLVLIDDDEGRGQRLFSYEKYFNIAPLSETDQENIDAGDDNVIDRTRRLFYVCCSRAKRDLAVVMFVGDLAAARGKIEESGIFMPDDIVDEAALELD</sequence>
<dbReference type="PANTHER" id="PTHR11070">
    <property type="entry name" value="UVRD / RECB / PCRA DNA HELICASE FAMILY MEMBER"/>
    <property type="match status" value="1"/>
</dbReference>
<evidence type="ECO:0000313" key="8">
    <source>
        <dbReference type="EMBL" id="ORT83446.1"/>
    </source>
</evidence>
<keyword evidence="4 5" id="KW-0067">ATP-binding</keyword>
<keyword evidence="2 5" id="KW-0378">Hydrolase</keyword>
<dbReference type="SUPFAM" id="SSF52540">
    <property type="entry name" value="P-loop containing nucleoside triphosphate hydrolases"/>
    <property type="match status" value="1"/>
</dbReference>
<evidence type="ECO:0000256" key="1">
    <source>
        <dbReference type="ARBA" id="ARBA00022741"/>
    </source>
</evidence>
<dbReference type="EC" id="3.6.4.12" evidence="7"/>
<evidence type="ECO:0000313" key="7">
    <source>
        <dbReference type="EMBL" id="CAB3762837.1"/>
    </source>
</evidence>
<reference evidence="7 10" key="2">
    <citation type="submission" date="2020-04" db="EMBL/GenBank/DDBJ databases">
        <authorList>
            <person name="De Canck E."/>
        </authorList>
    </citation>
    <scope>NUCLEOTIDE SEQUENCE [LARGE SCALE GENOMIC DNA]</scope>
    <source>
        <strain evidence="7 10">LMG 29660</strain>
    </source>
</reference>
<dbReference type="InterPro" id="IPR000212">
    <property type="entry name" value="DNA_helicase_UvrD/REP"/>
</dbReference>
<dbReference type="InterPro" id="IPR014016">
    <property type="entry name" value="UvrD-like_ATP-bd"/>
</dbReference>
<dbReference type="GO" id="GO:0000725">
    <property type="term" value="P:recombinational repair"/>
    <property type="evidence" value="ECO:0007669"/>
    <property type="project" value="TreeGrafter"/>
</dbReference>
<protein>
    <submittedName>
        <fullName evidence="7">ATP-dependent DNA helicase Rep</fullName>
        <ecNumber evidence="7">3.6.4.12</ecNumber>
    </submittedName>
    <submittedName>
        <fullName evidence="8">RNA helicase</fullName>
    </submittedName>
</protein>
<keyword evidence="1 5" id="KW-0547">Nucleotide-binding</keyword>
<dbReference type="Gene3D" id="3.40.50.300">
    <property type="entry name" value="P-loop containing nucleotide triphosphate hydrolases"/>
    <property type="match status" value="2"/>
</dbReference>
<dbReference type="GO" id="GO:0016787">
    <property type="term" value="F:hydrolase activity"/>
    <property type="evidence" value="ECO:0007669"/>
    <property type="project" value="UniProtKB-UniRule"/>
</dbReference>